<evidence type="ECO:0000256" key="1">
    <source>
        <dbReference type="SAM" id="SignalP"/>
    </source>
</evidence>
<dbReference type="KEGG" id="lhi:JP39_00245"/>
<proteinExistence type="predicted"/>
<dbReference type="SUPFAM" id="SSF53474">
    <property type="entry name" value="alpha/beta-Hydrolases"/>
    <property type="match status" value="1"/>
</dbReference>
<accession>A0A0K2L9F9</accession>
<dbReference type="InterPro" id="IPR050583">
    <property type="entry name" value="Mycobacterial_A85_antigen"/>
</dbReference>
<dbReference type="AlphaFoldDB" id="A0A0K2L9F9"/>
<feature type="chain" id="PRO_5005480133" evidence="1">
    <location>
        <begin position="32"/>
        <end position="299"/>
    </location>
</feature>
<sequence length="299" mass="33925">MKSYVKRFLVILSGIVGMLGIATFTATNVQAAAAKVSPISTVTTTTMYSKKMHLDWNYDVYLPAGYNPSANKRYPVLYMMHGLYGNHRNLLERFNSQQMLDGAMKRNNSKAIVVFVDGFNSFYVNQKGGLQVESALMKDLVPKINSTYKVSKSRSDHAVGGVSMGGYAAARLSLKYSNYFSKAIMVSPSVWYKLPKDNLIRQNMHAFTNGKTHWSDKVYNSLFPTQYINNKTKPVKFYIETTSGDTTVPIKDVNHFVKDVKKDTNKVSIKYVKDTGDNHNWAYWTKATPKAYNWLMNEF</sequence>
<keyword evidence="1" id="KW-0732">Signal</keyword>
<dbReference type="PANTHER" id="PTHR48098">
    <property type="entry name" value="ENTEROCHELIN ESTERASE-RELATED"/>
    <property type="match status" value="1"/>
</dbReference>
<feature type="signal peptide" evidence="1">
    <location>
        <begin position="1"/>
        <end position="31"/>
    </location>
</feature>
<name>A0A0K2L9F9_9LACO</name>
<dbReference type="Pfam" id="PF00756">
    <property type="entry name" value="Esterase"/>
    <property type="match status" value="1"/>
</dbReference>
<evidence type="ECO:0000313" key="2">
    <source>
        <dbReference type="EMBL" id="ALB27929.1"/>
    </source>
</evidence>
<dbReference type="STRING" id="1074467.JP39_00245"/>
<dbReference type="EMBL" id="CP012559">
    <property type="protein sequence ID" value="ALB27929.1"/>
    <property type="molecule type" value="Genomic_DNA"/>
</dbReference>
<reference evidence="2 3" key="1">
    <citation type="submission" date="2015-08" db="EMBL/GenBank/DDBJ databases">
        <title>Genomic sequence of Lactobacillus heilongjiangensis DSM 28069, isolated from Chinese traditional pickle.</title>
        <authorList>
            <person name="Jiang X."/>
            <person name="Zheng B."/>
            <person name="Cheng H."/>
        </authorList>
    </citation>
    <scope>NUCLEOTIDE SEQUENCE [LARGE SCALE GENOMIC DNA]</scope>
    <source>
        <strain evidence="2 3">DSM 28069</strain>
    </source>
</reference>
<dbReference type="InterPro" id="IPR000801">
    <property type="entry name" value="Esterase-like"/>
</dbReference>
<protein>
    <submittedName>
        <fullName evidence="2">Esterase</fullName>
    </submittedName>
</protein>
<dbReference type="RefSeq" id="WP_041499122.1">
    <property type="nucleotide sequence ID" value="NZ_BJDV01000004.1"/>
</dbReference>
<keyword evidence="3" id="KW-1185">Reference proteome</keyword>
<organism evidence="2 3">
    <name type="scientific">Companilactobacillus heilongjiangensis</name>
    <dbReference type="NCBI Taxonomy" id="1074467"/>
    <lineage>
        <taxon>Bacteria</taxon>
        <taxon>Bacillati</taxon>
        <taxon>Bacillota</taxon>
        <taxon>Bacilli</taxon>
        <taxon>Lactobacillales</taxon>
        <taxon>Lactobacillaceae</taxon>
        <taxon>Companilactobacillus</taxon>
    </lineage>
</organism>
<gene>
    <name evidence="2" type="ORF">JP39_00245</name>
</gene>
<evidence type="ECO:0000313" key="3">
    <source>
        <dbReference type="Proteomes" id="UP000061546"/>
    </source>
</evidence>
<dbReference type="Proteomes" id="UP000061546">
    <property type="component" value="Chromosome"/>
</dbReference>
<dbReference type="InterPro" id="IPR029058">
    <property type="entry name" value="AB_hydrolase_fold"/>
</dbReference>
<dbReference type="Gene3D" id="3.40.50.1820">
    <property type="entry name" value="alpha/beta hydrolase"/>
    <property type="match status" value="1"/>
</dbReference>
<dbReference type="PANTHER" id="PTHR48098:SF1">
    <property type="entry name" value="DIACYLGLYCEROL ACYLTRANSFERASE_MYCOLYLTRANSFERASE AG85A"/>
    <property type="match status" value="1"/>
</dbReference>